<dbReference type="STRING" id="1173111.SAMN05444955_102305"/>
<reference evidence="2 3" key="1">
    <citation type="submission" date="2016-10" db="EMBL/GenBank/DDBJ databases">
        <authorList>
            <person name="de Groot N.N."/>
        </authorList>
    </citation>
    <scope>NUCLEOTIDE SEQUENCE [LARGE SCALE GENOMIC DNA]</scope>
    <source>
        <strain evidence="2 3">DSM 46701</strain>
    </source>
</reference>
<dbReference type="AlphaFoldDB" id="A0A1H8BQI8"/>
<feature type="domain" description="DUF4097" evidence="1">
    <location>
        <begin position="64"/>
        <end position="309"/>
    </location>
</feature>
<dbReference type="Pfam" id="PF13349">
    <property type="entry name" value="DUF4097"/>
    <property type="match status" value="1"/>
</dbReference>
<dbReference type="RefSeq" id="WP_139179425.1">
    <property type="nucleotide sequence ID" value="NZ_FOCQ01000002.1"/>
</dbReference>
<evidence type="ECO:0000313" key="2">
    <source>
        <dbReference type="EMBL" id="SEM85032.1"/>
    </source>
</evidence>
<sequence length="310" mass="34546">MESRFSPRCFWLEAICGEWMKKLFGFLLMICGLCIFTGSVANSSVGGWFSDRERYVKEFPGDGIESIEINATADIHIIPHQQKNIKTVVDGKGAADMDVTIRRQGEELYISADPKWYHWLFRNKPELKVYVPESYKQHMNIHSIAGDVRFYGASPGQRMKLREFEVDITAGNVDLQNLQVDDLQYSNLAGDLRIQRVTAKAADIYSGSGDVKLDHFTGSFRASLPLGKLTGQIDSLTGEIRAKMTSGEMALDLPPDADFTLRARVTSGEIECGLPCQKVNKEWETTATATNGKGKHAVTLDSVSGHIRVY</sequence>
<dbReference type="EMBL" id="FOCQ01000002">
    <property type="protein sequence ID" value="SEM85032.1"/>
    <property type="molecule type" value="Genomic_DNA"/>
</dbReference>
<evidence type="ECO:0000313" key="3">
    <source>
        <dbReference type="Proteomes" id="UP000199695"/>
    </source>
</evidence>
<dbReference type="InterPro" id="IPR025164">
    <property type="entry name" value="Toastrack_DUF4097"/>
</dbReference>
<dbReference type="Proteomes" id="UP000199695">
    <property type="component" value="Unassembled WGS sequence"/>
</dbReference>
<gene>
    <name evidence="2" type="ORF">SAMN05444955_102305</name>
</gene>
<proteinExistence type="predicted"/>
<keyword evidence="3" id="KW-1185">Reference proteome</keyword>
<dbReference type="OrthoDB" id="2940757at2"/>
<dbReference type="Gene3D" id="2.160.20.120">
    <property type="match status" value="1"/>
</dbReference>
<protein>
    <submittedName>
        <fullName evidence="2">DUF4097 and DUF4098 domain-containing protein YvlB</fullName>
    </submittedName>
</protein>
<evidence type="ECO:0000259" key="1">
    <source>
        <dbReference type="Pfam" id="PF13349"/>
    </source>
</evidence>
<organism evidence="2 3">
    <name type="scientific">Lihuaxuella thermophila</name>
    <dbReference type="NCBI Taxonomy" id="1173111"/>
    <lineage>
        <taxon>Bacteria</taxon>
        <taxon>Bacillati</taxon>
        <taxon>Bacillota</taxon>
        <taxon>Bacilli</taxon>
        <taxon>Bacillales</taxon>
        <taxon>Thermoactinomycetaceae</taxon>
        <taxon>Lihuaxuella</taxon>
    </lineage>
</organism>
<name>A0A1H8BQI8_9BACL</name>
<accession>A0A1H8BQI8</accession>